<keyword evidence="4 6" id="KW-1133">Transmembrane helix</keyword>
<dbReference type="AlphaFoldDB" id="A0A6L5YWC7"/>
<feature type="domain" description="ABC3 transporter permease C-terminal" evidence="7">
    <location>
        <begin position="173"/>
        <end position="277"/>
    </location>
</feature>
<keyword evidence="8" id="KW-0131">Cell cycle</keyword>
<comment type="caution">
    <text evidence="8">The sequence shown here is derived from an EMBL/GenBank/DDBJ whole genome shotgun (WGS) entry which is preliminary data.</text>
</comment>
<dbReference type="GO" id="GO:0051301">
    <property type="term" value="P:cell division"/>
    <property type="evidence" value="ECO:0007669"/>
    <property type="project" value="UniProtKB-KW"/>
</dbReference>
<comment type="subcellular location">
    <subcellularLocation>
        <location evidence="1">Cell membrane</location>
        <topology evidence="1">Multi-pass membrane protein</topology>
    </subcellularLocation>
</comment>
<organism evidence="8 9">
    <name type="scientific">Halovulum marinum</name>
    <dbReference type="NCBI Taxonomy" id="2662447"/>
    <lineage>
        <taxon>Bacteria</taxon>
        <taxon>Pseudomonadati</taxon>
        <taxon>Pseudomonadota</taxon>
        <taxon>Alphaproteobacteria</taxon>
        <taxon>Rhodobacterales</taxon>
        <taxon>Paracoccaceae</taxon>
        <taxon>Halovulum</taxon>
    </lineage>
</organism>
<dbReference type="Proteomes" id="UP000474957">
    <property type="component" value="Unassembled WGS sequence"/>
</dbReference>
<feature type="transmembrane region" description="Helical" evidence="6">
    <location>
        <begin position="225"/>
        <end position="248"/>
    </location>
</feature>
<protein>
    <submittedName>
        <fullName evidence="8">Cell division protein FtsX</fullName>
    </submittedName>
</protein>
<dbReference type="InterPro" id="IPR003838">
    <property type="entry name" value="ABC3_permease_C"/>
</dbReference>
<keyword evidence="8" id="KW-0132">Cell division</keyword>
<evidence type="ECO:0000256" key="2">
    <source>
        <dbReference type="ARBA" id="ARBA00022475"/>
    </source>
</evidence>
<dbReference type="GO" id="GO:0005886">
    <property type="term" value="C:plasma membrane"/>
    <property type="evidence" value="ECO:0007669"/>
    <property type="project" value="UniProtKB-SubCell"/>
</dbReference>
<dbReference type="PANTHER" id="PTHR47755">
    <property type="entry name" value="CELL DIVISION PROTEIN FTSX"/>
    <property type="match status" value="1"/>
</dbReference>
<evidence type="ECO:0000256" key="4">
    <source>
        <dbReference type="ARBA" id="ARBA00022989"/>
    </source>
</evidence>
<keyword evidence="2" id="KW-1003">Cell membrane</keyword>
<keyword evidence="3 6" id="KW-0812">Transmembrane</keyword>
<dbReference type="PANTHER" id="PTHR47755:SF1">
    <property type="entry name" value="CELL DIVISION PROTEIN FTSX"/>
    <property type="match status" value="1"/>
</dbReference>
<accession>A0A6L5YWC7</accession>
<evidence type="ECO:0000256" key="1">
    <source>
        <dbReference type="ARBA" id="ARBA00004651"/>
    </source>
</evidence>
<reference evidence="8 9" key="1">
    <citation type="submission" date="2019-10" db="EMBL/GenBank/DDBJ databases">
        <title>Cognatihalovulum marinum gen. nov. sp. nov., a new member of the family Rhodobacteraceae isolated from deep seawater of the Northwest Indian Ocean.</title>
        <authorList>
            <person name="Ruan C."/>
            <person name="Wang J."/>
            <person name="Zheng X."/>
            <person name="Song L."/>
            <person name="Zhu Y."/>
            <person name="Huang Y."/>
            <person name="Lu Z."/>
            <person name="Du W."/>
            <person name="Huang L."/>
            <person name="Dai X."/>
        </authorList>
    </citation>
    <scope>NUCLEOTIDE SEQUENCE [LARGE SCALE GENOMIC DNA]</scope>
    <source>
        <strain evidence="8 9">2CG4</strain>
    </source>
</reference>
<dbReference type="InterPro" id="IPR004513">
    <property type="entry name" value="FtsX"/>
</dbReference>
<feature type="transmembrane region" description="Helical" evidence="6">
    <location>
        <begin position="260"/>
        <end position="282"/>
    </location>
</feature>
<evidence type="ECO:0000313" key="9">
    <source>
        <dbReference type="Proteomes" id="UP000474957"/>
    </source>
</evidence>
<name>A0A6L5YWC7_9RHOB</name>
<dbReference type="EMBL" id="WIND01000001">
    <property type="protein sequence ID" value="MSU88145.1"/>
    <property type="molecule type" value="Genomic_DNA"/>
</dbReference>
<evidence type="ECO:0000259" key="7">
    <source>
        <dbReference type="Pfam" id="PF02687"/>
    </source>
</evidence>
<keyword evidence="5 6" id="KW-0472">Membrane</keyword>
<evidence type="ECO:0000256" key="6">
    <source>
        <dbReference type="SAM" id="Phobius"/>
    </source>
</evidence>
<proteinExistence type="predicted"/>
<evidence type="ECO:0000256" key="3">
    <source>
        <dbReference type="ARBA" id="ARBA00022692"/>
    </source>
</evidence>
<evidence type="ECO:0000313" key="8">
    <source>
        <dbReference type="EMBL" id="MSU88145.1"/>
    </source>
</evidence>
<feature type="transmembrane region" description="Helical" evidence="6">
    <location>
        <begin position="20"/>
        <end position="43"/>
    </location>
</feature>
<dbReference type="Pfam" id="PF02687">
    <property type="entry name" value="FtsX"/>
    <property type="match status" value="1"/>
</dbReference>
<keyword evidence="9" id="KW-1185">Reference proteome</keyword>
<sequence>MLALLRGDPSADSTVPPSGATGHLTTLAAAAMALLALIAIAAAQTAGRVADDWAGALDGAATLEIAADPATAETAAERALMILRETPGIDSARRIGADEARALLAPWMGDTSMLADADLPLMLAVEEAPELDRAALELRLAGEFDDAVYLRHDRWSGTVTAAAGRLRLLALGALALTFVVTAAVVTLAARAALAMNRPVIATLRLIGAQDSYIARAFVRRFTLRTLLGAALGTGAGTALLLALASGGALPAAAPTGPAGWLALLAVPPAFGLLAFAATRAAAFHELRRVR</sequence>
<feature type="transmembrane region" description="Helical" evidence="6">
    <location>
        <begin position="199"/>
        <end position="218"/>
    </location>
</feature>
<gene>
    <name evidence="8" type="ORF">GE300_00770</name>
</gene>
<dbReference type="GO" id="GO:0032153">
    <property type="term" value="C:cell division site"/>
    <property type="evidence" value="ECO:0007669"/>
    <property type="project" value="TreeGrafter"/>
</dbReference>
<feature type="transmembrane region" description="Helical" evidence="6">
    <location>
        <begin position="168"/>
        <end position="193"/>
    </location>
</feature>
<evidence type="ECO:0000256" key="5">
    <source>
        <dbReference type="ARBA" id="ARBA00023136"/>
    </source>
</evidence>